<name>A0A1S1NAF2_9MYCO</name>
<dbReference type="PANTHER" id="PTHR30055">
    <property type="entry name" value="HTH-TYPE TRANSCRIPTIONAL REGULATOR RUTR"/>
    <property type="match status" value="1"/>
</dbReference>
<dbReference type="Proteomes" id="UP000179734">
    <property type="component" value="Unassembled WGS sequence"/>
</dbReference>
<dbReference type="PANTHER" id="PTHR30055:SF151">
    <property type="entry name" value="TRANSCRIPTIONAL REGULATORY PROTEIN"/>
    <property type="match status" value="1"/>
</dbReference>
<feature type="domain" description="Tetracycline repressor TetR C-terminal" evidence="4">
    <location>
        <begin position="78"/>
        <end position="215"/>
    </location>
</feature>
<dbReference type="Gene3D" id="1.10.10.60">
    <property type="entry name" value="Homeodomain-like"/>
    <property type="match status" value="1"/>
</dbReference>
<dbReference type="Gene3D" id="1.10.357.10">
    <property type="entry name" value="Tetracycline Repressor, domain 2"/>
    <property type="match status" value="1"/>
</dbReference>
<evidence type="ECO:0000256" key="2">
    <source>
        <dbReference type="ARBA" id="ARBA00023125"/>
    </source>
</evidence>
<proteinExistence type="predicted"/>
<evidence type="ECO:0000259" key="4">
    <source>
        <dbReference type="Pfam" id="PF02909"/>
    </source>
</evidence>
<dbReference type="InterPro" id="IPR009057">
    <property type="entry name" value="Homeodomain-like_sf"/>
</dbReference>
<dbReference type="InterPro" id="IPR036271">
    <property type="entry name" value="Tet_transcr_reg_TetR-rel_C_sf"/>
</dbReference>
<dbReference type="GO" id="GO:0003700">
    <property type="term" value="F:DNA-binding transcription factor activity"/>
    <property type="evidence" value="ECO:0007669"/>
    <property type="project" value="TreeGrafter"/>
</dbReference>
<evidence type="ECO:0000313" key="5">
    <source>
        <dbReference type="EMBL" id="OHU99139.1"/>
    </source>
</evidence>
<accession>A0A1S1NAF2</accession>
<organism evidence="5 6">
    <name type="scientific">Mycobacterium talmoniae</name>
    <dbReference type="NCBI Taxonomy" id="1858794"/>
    <lineage>
        <taxon>Bacteria</taxon>
        <taxon>Bacillati</taxon>
        <taxon>Actinomycetota</taxon>
        <taxon>Actinomycetes</taxon>
        <taxon>Mycobacteriales</taxon>
        <taxon>Mycobacteriaceae</taxon>
        <taxon>Mycobacterium</taxon>
    </lineage>
</organism>
<evidence type="ECO:0000256" key="3">
    <source>
        <dbReference type="ARBA" id="ARBA00023163"/>
    </source>
</evidence>
<dbReference type="GO" id="GO:0000976">
    <property type="term" value="F:transcription cis-regulatory region binding"/>
    <property type="evidence" value="ECO:0007669"/>
    <property type="project" value="TreeGrafter"/>
</dbReference>
<evidence type="ECO:0000313" key="6">
    <source>
        <dbReference type="Proteomes" id="UP000179734"/>
    </source>
</evidence>
<dbReference type="SUPFAM" id="SSF46689">
    <property type="entry name" value="Homeodomain-like"/>
    <property type="match status" value="1"/>
</dbReference>
<reference evidence="5 6" key="1">
    <citation type="submission" date="2016-10" db="EMBL/GenBank/DDBJ databases">
        <title>Genome sequence of Mycobacterium talmonii.</title>
        <authorList>
            <person name="Greninger A.L."/>
            <person name="Elliott B."/>
            <person name="Vasireddy S."/>
            <person name="Vasireddy R."/>
        </authorList>
    </citation>
    <scope>NUCLEOTIDE SEQUENCE [LARGE SCALE GENOMIC DNA]</scope>
    <source>
        <strain evidence="6">NE-TNMC-100812</strain>
    </source>
</reference>
<dbReference type="Pfam" id="PF02909">
    <property type="entry name" value="TetR_C_1"/>
    <property type="match status" value="1"/>
</dbReference>
<keyword evidence="2" id="KW-0238">DNA-binding</keyword>
<dbReference type="AlphaFoldDB" id="A0A1S1NAF2"/>
<dbReference type="InterPro" id="IPR050109">
    <property type="entry name" value="HTH-type_TetR-like_transc_reg"/>
</dbReference>
<protein>
    <recommendedName>
        <fullName evidence="4">Tetracycline repressor TetR C-terminal domain-containing protein</fullName>
    </recommendedName>
</protein>
<keyword evidence="3" id="KW-0804">Transcription</keyword>
<dbReference type="GO" id="GO:0045892">
    <property type="term" value="P:negative regulation of DNA-templated transcription"/>
    <property type="evidence" value="ECO:0007669"/>
    <property type="project" value="InterPro"/>
</dbReference>
<dbReference type="SUPFAM" id="SSF48498">
    <property type="entry name" value="Tetracyclin repressor-like, C-terminal domain"/>
    <property type="match status" value="1"/>
</dbReference>
<evidence type="ECO:0000256" key="1">
    <source>
        <dbReference type="ARBA" id="ARBA00023015"/>
    </source>
</evidence>
<dbReference type="EMBL" id="MLQM01000129">
    <property type="protein sequence ID" value="OHU99139.1"/>
    <property type="molecule type" value="Genomic_DNA"/>
</dbReference>
<sequence length="223" mass="24045">MAGPRRRGRPRQLSRELIAAAARDIAPEALTMQAVADALGVDPKALNYHVGDRDGLLELVALDVFETELARIELARGGDWRDALRCYARAQRDATLKLGVLALSVRFPGSRGLGALTRVESVLQTLIDAGFGPDEAGRVLTFVTETAFSAGLAAVHAAQNRVHPDVPEVINALNSADAQDFPALRRVVAAREQAGDDPDQLDYNLTVIIAGLERQLGTRPRRP</sequence>
<keyword evidence="6" id="KW-1185">Reference proteome</keyword>
<comment type="caution">
    <text evidence="5">The sequence shown here is derived from an EMBL/GenBank/DDBJ whole genome shotgun (WGS) entry which is preliminary data.</text>
</comment>
<dbReference type="InterPro" id="IPR004111">
    <property type="entry name" value="Repressor_TetR_C"/>
</dbReference>
<keyword evidence="1" id="KW-0805">Transcription regulation</keyword>
<gene>
    <name evidence="5" type="ORF">BKN37_19590</name>
</gene>